<dbReference type="Proteomes" id="UP000006190">
    <property type="component" value="Unassembled WGS sequence"/>
</dbReference>
<accession>H3NH79</accession>
<comment type="caution">
    <text evidence="2">The sequence shown here is derived from an EMBL/GenBank/DDBJ whole genome shotgun (WGS) entry which is preliminary data.</text>
</comment>
<protein>
    <submittedName>
        <fullName evidence="2">Death-on-curing family protein</fullName>
    </submittedName>
</protein>
<dbReference type="InterPro" id="IPR006440">
    <property type="entry name" value="Doc"/>
</dbReference>
<name>H3NH79_9LACT</name>
<keyword evidence="3" id="KW-1185">Reference proteome</keyword>
<organism evidence="2 3">
    <name type="scientific">Facklamia languida CCUG 37842</name>
    <dbReference type="NCBI Taxonomy" id="883113"/>
    <lineage>
        <taxon>Bacteria</taxon>
        <taxon>Bacillati</taxon>
        <taxon>Bacillota</taxon>
        <taxon>Bacilli</taxon>
        <taxon>Lactobacillales</taxon>
        <taxon>Aerococcaceae</taxon>
        <taxon>Facklamia</taxon>
    </lineage>
</organism>
<dbReference type="NCBIfam" id="TIGR01550">
    <property type="entry name" value="DOC_P1"/>
    <property type="match status" value="1"/>
</dbReference>
<dbReference type="SUPFAM" id="SSF140931">
    <property type="entry name" value="Fic-like"/>
    <property type="match status" value="1"/>
</dbReference>
<dbReference type="Pfam" id="PF02661">
    <property type="entry name" value="Fic"/>
    <property type="match status" value="1"/>
</dbReference>
<proteinExistence type="predicted"/>
<gene>
    <name evidence="2" type="ORF">HMPREF9708_00218</name>
</gene>
<dbReference type="EMBL" id="AGEG01000002">
    <property type="protein sequence ID" value="EHR38134.1"/>
    <property type="molecule type" value="Genomic_DNA"/>
</dbReference>
<evidence type="ECO:0000313" key="3">
    <source>
        <dbReference type="Proteomes" id="UP000006190"/>
    </source>
</evidence>
<dbReference type="RefSeq" id="WP_006308103.1">
    <property type="nucleotide sequence ID" value="NZ_JH601133.1"/>
</dbReference>
<sequence>MNYIDIEFALKVHDMIIEKSGGMAGIKDQGQLESVLTHIQNDIYYPGFEDKLTHLIFSIIQFHMFIDGNKRTSISLGLYFMNLNHYTFADDDFILNMEDIVVGVAEGKITKLELKDLLTQLLK</sequence>
<dbReference type="InterPro" id="IPR003812">
    <property type="entry name" value="Fido"/>
</dbReference>
<dbReference type="InterPro" id="IPR053737">
    <property type="entry name" value="Type_II_TA_Toxin"/>
</dbReference>
<dbReference type="eggNOG" id="COG3654">
    <property type="taxonomic scope" value="Bacteria"/>
</dbReference>
<dbReference type="Gene3D" id="1.20.120.1870">
    <property type="entry name" value="Fic/DOC protein, Fido domain"/>
    <property type="match status" value="1"/>
</dbReference>
<dbReference type="AlphaFoldDB" id="H3NH79"/>
<dbReference type="STRING" id="883113.HMPREF9708_00218"/>
<dbReference type="PATRIC" id="fig|883113.3.peg.218"/>
<evidence type="ECO:0000313" key="2">
    <source>
        <dbReference type="EMBL" id="EHR38134.1"/>
    </source>
</evidence>
<dbReference type="HOGENOM" id="CLU_115697_3_0_9"/>
<reference evidence="2 3" key="1">
    <citation type="submission" date="2012-01" db="EMBL/GenBank/DDBJ databases">
        <title>The Genome Sequence of Facklamia languida CCUG 37842.</title>
        <authorList>
            <consortium name="The Broad Institute Genome Sequencing Platform"/>
            <person name="Earl A."/>
            <person name="Ward D."/>
            <person name="Feldgarden M."/>
            <person name="Gevers D."/>
            <person name="Huys G."/>
            <person name="Young S.K."/>
            <person name="Zeng Q."/>
            <person name="Gargeya S."/>
            <person name="Fitzgerald M."/>
            <person name="Haas B."/>
            <person name="Abouelleil A."/>
            <person name="Alvarado L."/>
            <person name="Arachchi H.M."/>
            <person name="Berlin A."/>
            <person name="Chapman S.B."/>
            <person name="Gearin G."/>
            <person name="Goldberg J."/>
            <person name="Griggs A."/>
            <person name="Gujja S."/>
            <person name="Hansen M."/>
            <person name="Heiman D."/>
            <person name="Howarth C."/>
            <person name="Larimer J."/>
            <person name="Lui A."/>
            <person name="MacDonald P.J.P."/>
            <person name="McCowen C."/>
            <person name="Montmayeur A."/>
            <person name="Murphy C."/>
            <person name="Neiman D."/>
            <person name="Pearson M."/>
            <person name="Priest M."/>
            <person name="Roberts A."/>
            <person name="Saif S."/>
            <person name="Shea T."/>
            <person name="Sisk P."/>
            <person name="Stolte C."/>
            <person name="Sykes S."/>
            <person name="Wortman J."/>
            <person name="Nusbaum C."/>
            <person name="Birren B."/>
        </authorList>
    </citation>
    <scope>NUCLEOTIDE SEQUENCE [LARGE SCALE GENOMIC DNA]</scope>
    <source>
        <strain evidence="2 3">CCUG 37842</strain>
    </source>
</reference>
<evidence type="ECO:0000259" key="1">
    <source>
        <dbReference type="PROSITE" id="PS51459"/>
    </source>
</evidence>
<dbReference type="PROSITE" id="PS51459">
    <property type="entry name" value="FIDO"/>
    <property type="match status" value="1"/>
</dbReference>
<dbReference type="GO" id="GO:0016301">
    <property type="term" value="F:kinase activity"/>
    <property type="evidence" value="ECO:0007669"/>
    <property type="project" value="InterPro"/>
</dbReference>
<dbReference type="InterPro" id="IPR036597">
    <property type="entry name" value="Fido-like_dom_sf"/>
</dbReference>
<dbReference type="PANTHER" id="PTHR39426">
    <property type="entry name" value="HOMOLOGY TO DEATH-ON-CURING PROTEIN OF PHAGE P1"/>
    <property type="match status" value="1"/>
</dbReference>
<feature type="domain" description="Fido" evidence="1">
    <location>
        <begin position="4"/>
        <end position="123"/>
    </location>
</feature>
<dbReference type="PANTHER" id="PTHR39426:SF1">
    <property type="entry name" value="HOMOLOGY TO DEATH-ON-CURING PROTEIN OF PHAGE P1"/>
    <property type="match status" value="1"/>
</dbReference>